<proteinExistence type="predicted"/>
<keyword evidence="1" id="KW-0812">Transmembrane</keyword>
<organism evidence="2 3">
    <name type="scientific">Morchella conica CCBAS932</name>
    <dbReference type="NCBI Taxonomy" id="1392247"/>
    <lineage>
        <taxon>Eukaryota</taxon>
        <taxon>Fungi</taxon>
        <taxon>Dikarya</taxon>
        <taxon>Ascomycota</taxon>
        <taxon>Pezizomycotina</taxon>
        <taxon>Pezizomycetes</taxon>
        <taxon>Pezizales</taxon>
        <taxon>Morchellaceae</taxon>
        <taxon>Morchella</taxon>
    </lineage>
</organism>
<dbReference type="Proteomes" id="UP000277580">
    <property type="component" value="Unassembled WGS sequence"/>
</dbReference>
<accession>A0A3N4KQ13</accession>
<keyword evidence="1" id="KW-1133">Transmembrane helix</keyword>
<evidence type="ECO:0000313" key="3">
    <source>
        <dbReference type="Proteomes" id="UP000277580"/>
    </source>
</evidence>
<dbReference type="InParanoid" id="A0A3N4KQ13"/>
<sequence length="145" mass="16993">MKGYGSFFFFFTFTSRLFCLCLYGCHWAGVELIFISWSLFLLSDAYMYAFSPCRVVYICGVRFGFSLGWITFLVMSLFVCPFCSSPTLIIPVIRFACIYRYLRTKDATVYLYPLGLGTWLRNLVFFFLFLFLFLLPFSPPDEAQR</sequence>
<protein>
    <submittedName>
        <fullName evidence="2">Uncharacterized protein</fullName>
    </submittedName>
</protein>
<feature type="transmembrane region" description="Helical" evidence="1">
    <location>
        <begin position="69"/>
        <end position="97"/>
    </location>
</feature>
<name>A0A3N4KQ13_9PEZI</name>
<dbReference type="AlphaFoldDB" id="A0A3N4KQ13"/>
<gene>
    <name evidence="2" type="ORF">P167DRAFT_255563</name>
</gene>
<evidence type="ECO:0000313" key="2">
    <source>
        <dbReference type="EMBL" id="RPB10451.1"/>
    </source>
</evidence>
<evidence type="ECO:0000256" key="1">
    <source>
        <dbReference type="SAM" id="Phobius"/>
    </source>
</evidence>
<keyword evidence="3" id="KW-1185">Reference proteome</keyword>
<keyword evidence="1" id="KW-0472">Membrane</keyword>
<dbReference type="OrthoDB" id="10599683at2759"/>
<reference evidence="2 3" key="1">
    <citation type="journal article" date="2018" name="Nat. Ecol. Evol.">
        <title>Pezizomycetes genomes reveal the molecular basis of ectomycorrhizal truffle lifestyle.</title>
        <authorList>
            <person name="Murat C."/>
            <person name="Payen T."/>
            <person name="Noel B."/>
            <person name="Kuo A."/>
            <person name="Morin E."/>
            <person name="Chen J."/>
            <person name="Kohler A."/>
            <person name="Krizsan K."/>
            <person name="Balestrini R."/>
            <person name="Da Silva C."/>
            <person name="Montanini B."/>
            <person name="Hainaut M."/>
            <person name="Levati E."/>
            <person name="Barry K.W."/>
            <person name="Belfiori B."/>
            <person name="Cichocki N."/>
            <person name="Clum A."/>
            <person name="Dockter R.B."/>
            <person name="Fauchery L."/>
            <person name="Guy J."/>
            <person name="Iotti M."/>
            <person name="Le Tacon F."/>
            <person name="Lindquist E.A."/>
            <person name="Lipzen A."/>
            <person name="Malagnac F."/>
            <person name="Mello A."/>
            <person name="Molinier V."/>
            <person name="Miyauchi S."/>
            <person name="Poulain J."/>
            <person name="Riccioni C."/>
            <person name="Rubini A."/>
            <person name="Sitrit Y."/>
            <person name="Splivallo R."/>
            <person name="Traeger S."/>
            <person name="Wang M."/>
            <person name="Zifcakova L."/>
            <person name="Wipf D."/>
            <person name="Zambonelli A."/>
            <person name="Paolocci F."/>
            <person name="Nowrousian M."/>
            <person name="Ottonello S."/>
            <person name="Baldrian P."/>
            <person name="Spatafora J.W."/>
            <person name="Henrissat B."/>
            <person name="Nagy L.G."/>
            <person name="Aury J.M."/>
            <person name="Wincker P."/>
            <person name="Grigoriev I.V."/>
            <person name="Bonfante P."/>
            <person name="Martin F.M."/>
        </authorList>
    </citation>
    <scope>NUCLEOTIDE SEQUENCE [LARGE SCALE GENOMIC DNA]</scope>
    <source>
        <strain evidence="2 3">CCBAS932</strain>
    </source>
</reference>
<feature type="transmembrane region" description="Helical" evidence="1">
    <location>
        <begin position="109"/>
        <end position="135"/>
    </location>
</feature>
<dbReference type="EMBL" id="ML119143">
    <property type="protein sequence ID" value="RPB10451.1"/>
    <property type="molecule type" value="Genomic_DNA"/>
</dbReference>